<evidence type="ECO:0000256" key="3">
    <source>
        <dbReference type="ARBA" id="ARBA00022741"/>
    </source>
</evidence>
<dbReference type="InterPro" id="IPR000873">
    <property type="entry name" value="AMP-dep_synth/lig_dom"/>
</dbReference>
<dbReference type="GO" id="GO:0005783">
    <property type="term" value="C:endoplasmic reticulum"/>
    <property type="evidence" value="ECO:0007669"/>
    <property type="project" value="TreeGrafter"/>
</dbReference>
<dbReference type="EMBL" id="JAQQAF010000008">
    <property type="protein sequence ID" value="KAJ8467612.1"/>
    <property type="molecule type" value="Genomic_DNA"/>
</dbReference>
<keyword evidence="10" id="KW-1185">Reference proteome</keyword>
<feature type="domain" description="AMP-dependent synthetase/ligase" evidence="8">
    <location>
        <begin position="219"/>
        <end position="650"/>
    </location>
</feature>
<dbReference type="Proteomes" id="UP001222027">
    <property type="component" value="Unassembled WGS sequence"/>
</dbReference>
<dbReference type="PROSITE" id="PS00455">
    <property type="entry name" value="AMP_BINDING"/>
    <property type="match status" value="1"/>
</dbReference>
<dbReference type="PANTHER" id="PTHR43272:SF6">
    <property type="entry name" value="LONG CHAIN ACYL-COA SYNTHETASE 1"/>
    <property type="match status" value="1"/>
</dbReference>
<evidence type="ECO:0000256" key="1">
    <source>
        <dbReference type="ARBA" id="ARBA00006432"/>
    </source>
</evidence>
<evidence type="ECO:0000256" key="2">
    <source>
        <dbReference type="ARBA" id="ARBA00022598"/>
    </source>
</evidence>
<proteinExistence type="inferred from homology"/>
<dbReference type="Pfam" id="PF00501">
    <property type="entry name" value="AMP-binding"/>
    <property type="match status" value="1"/>
</dbReference>
<evidence type="ECO:0000313" key="9">
    <source>
        <dbReference type="EMBL" id="KAJ8467612.1"/>
    </source>
</evidence>
<dbReference type="SUPFAM" id="SSF56801">
    <property type="entry name" value="Acetyl-CoA synthetase-like"/>
    <property type="match status" value="1"/>
</dbReference>
<organism evidence="9 10">
    <name type="scientific">Ensete ventricosum</name>
    <name type="common">Abyssinian banana</name>
    <name type="synonym">Musa ensete</name>
    <dbReference type="NCBI Taxonomy" id="4639"/>
    <lineage>
        <taxon>Eukaryota</taxon>
        <taxon>Viridiplantae</taxon>
        <taxon>Streptophyta</taxon>
        <taxon>Embryophyta</taxon>
        <taxon>Tracheophyta</taxon>
        <taxon>Spermatophyta</taxon>
        <taxon>Magnoliopsida</taxon>
        <taxon>Liliopsida</taxon>
        <taxon>Zingiberales</taxon>
        <taxon>Musaceae</taxon>
        <taxon>Ensete</taxon>
    </lineage>
</organism>
<reference evidence="9 10" key="1">
    <citation type="submission" date="2022-12" db="EMBL/GenBank/DDBJ databases">
        <title>Chromosome-scale assembly of the Ensete ventricosum genome.</title>
        <authorList>
            <person name="Dussert Y."/>
            <person name="Stocks J."/>
            <person name="Wendawek A."/>
            <person name="Woldeyes F."/>
            <person name="Nichols R.A."/>
            <person name="Borrell J.S."/>
        </authorList>
    </citation>
    <scope>NUCLEOTIDE SEQUENCE [LARGE SCALE GENOMIC DNA]</scope>
    <source>
        <strain evidence="10">cv. Maze</strain>
        <tissue evidence="9">Seeds</tissue>
    </source>
</reference>
<dbReference type="InterPro" id="IPR045311">
    <property type="entry name" value="LC-FACS_euk"/>
</dbReference>
<evidence type="ECO:0000256" key="5">
    <source>
        <dbReference type="ARBA" id="ARBA00022840"/>
    </source>
</evidence>
<dbReference type="GO" id="GO:0004467">
    <property type="term" value="F:long-chain fatty acid-CoA ligase activity"/>
    <property type="evidence" value="ECO:0007669"/>
    <property type="project" value="UniProtKB-EC"/>
</dbReference>
<accession>A0AAV8P5U8</accession>
<evidence type="ECO:0000256" key="4">
    <source>
        <dbReference type="ARBA" id="ARBA00022832"/>
    </source>
</evidence>
<dbReference type="InterPro" id="IPR020845">
    <property type="entry name" value="AMP-binding_CS"/>
</dbReference>
<keyword evidence="3 7" id="KW-0547">Nucleotide-binding</keyword>
<comment type="similarity">
    <text evidence="1 7">Belongs to the ATP-dependent AMP-binding enzyme family.</text>
</comment>
<evidence type="ECO:0000313" key="10">
    <source>
        <dbReference type="Proteomes" id="UP001222027"/>
    </source>
</evidence>
<keyword evidence="2 7" id="KW-0436">Ligase</keyword>
<dbReference type="GO" id="GO:0106290">
    <property type="term" value="F:trans-cinnamate-CoA ligase activity"/>
    <property type="evidence" value="ECO:0007669"/>
    <property type="project" value="UniProtKB-ARBA"/>
</dbReference>
<evidence type="ECO:0000256" key="7">
    <source>
        <dbReference type="RuleBase" id="RU369030"/>
    </source>
</evidence>
<name>A0AAV8P5U8_ENSVE</name>
<comment type="catalytic activity">
    <reaction evidence="6">
        <text>(E)-4-coumarate + ATP + CoA = (E)-4-coumaroyl-CoA + AMP + diphosphate</text>
        <dbReference type="Rhea" id="RHEA:19641"/>
        <dbReference type="ChEBI" id="CHEBI:12876"/>
        <dbReference type="ChEBI" id="CHEBI:30616"/>
        <dbReference type="ChEBI" id="CHEBI:33019"/>
        <dbReference type="ChEBI" id="CHEBI:57287"/>
        <dbReference type="ChEBI" id="CHEBI:85008"/>
        <dbReference type="ChEBI" id="CHEBI:456215"/>
        <dbReference type="EC" id="6.2.1.12"/>
    </reaction>
    <physiologicalReaction direction="left-to-right" evidence="6">
        <dbReference type="Rhea" id="RHEA:19642"/>
    </physiologicalReaction>
</comment>
<dbReference type="Gene3D" id="3.40.50.12780">
    <property type="entry name" value="N-terminal domain of ligase-like"/>
    <property type="match status" value="1"/>
</dbReference>
<dbReference type="CDD" id="cd05927">
    <property type="entry name" value="LC-FACS_euk"/>
    <property type="match status" value="1"/>
</dbReference>
<evidence type="ECO:0000259" key="8">
    <source>
        <dbReference type="Pfam" id="PF00501"/>
    </source>
</evidence>
<keyword evidence="5 7" id="KW-0067">ATP-binding</keyword>
<comment type="function">
    <text evidence="7">Catalyzes the conversion of long-chain fatty acids to their active form acyl-CoAs for both synthesis of cellular lipids, and degradation via beta-oxidation.</text>
</comment>
<sequence>MPKPSLMAPTDLTASGDASGSRACFPFNREMILPEPLHHNPQTDDGTVHLIGTMAPSHIRPTQVLQIEPTKAQGSSRRQLPKSVHHLSGEILEVLSVKNDPYESLLMLKVMGNNSMDNHVDELCCRSTVQEAFTLVTEKLNAALASGVLFWCSTSTSDAHLSRLTIDCRIMANYTVKVEGGRAGEDGKPSVGPVYRSSLAKNGFPLLDPDMTTSWEVFRVAADKYPNNRMLGWREIKNGKAGPYLWKTYKEVYEEVLQVGSALCHLGAKPGSRIGIYGANCPQWIVVMEACNGYSLICVPLYDTLGSGAIDYIIKHAEIDFVFVQDKKMKEILSSRCESACLIKSIVSFSSTTREQQDAAADIGIKLYSWNETLGMGKEYPSEPLPPQPHNICTIMYTSGTSGDPKGVVLTHESHATYVKGADLFLNQFEDKMTTDDVYLSFLPLAHILDRMIEEYFFHNGASVGYYQGDIHALRDDLMELKPTLFAGVPRVFERVHEGVLKALAELRPLRRIIFNALYKHKLRWMRLGYSHKTASPFADMLAFRKVKARLGGRVRLIISGGAPLNPEIEEFLRVTSCAYLTQGYGLTETCGLSTVGFPDDMSLVGTVGVASTYSEVRLEEAPELGYDPLGTPSRGEICVRGKTLFSEYYKNPELTKEVMIDGWFHTGDIGEMRSDGVLKIIDRKKNIFKLSQGEYVAVEYLEKIYKISPIVEDIWVYGDSFRSMLVAVVAPHEDSTKRWAELNGHKGSFCDFCQLEVLKKFILQELKTVAENNELRGFEYIKGIVVDPLPFDVERDLVTPTMKKKRAQMLKFYQPEIDKLYHNILAEG</sequence>
<gene>
    <name evidence="9" type="ORF">OPV22_030164</name>
</gene>
<comment type="catalytic activity">
    <reaction evidence="7">
        <text>a long-chain fatty acid + ATP + CoA = a long-chain fatty acyl-CoA + AMP + diphosphate</text>
        <dbReference type="Rhea" id="RHEA:15421"/>
        <dbReference type="ChEBI" id="CHEBI:30616"/>
        <dbReference type="ChEBI" id="CHEBI:33019"/>
        <dbReference type="ChEBI" id="CHEBI:57287"/>
        <dbReference type="ChEBI" id="CHEBI:57560"/>
        <dbReference type="ChEBI" id="CHEBI:83139"/>
        <dbReference type="ChEBI" id="CHEBI:456215"/>
        <dbReference type="EC" id="6.2.1.3"/>
    </reaction>
</comment>
<keyword evidence="4 7" id="KW-0276">Fatty acid metabolism</keyword>
<dbReference type="EC" id="6.2.1.3" evidence="7"/>
<dbReference type="PANTHER" id="PTHR43272">
    <property type="entry name" value="LONG-CHAIN-FATTY-ACID--COA LIGASE"/>
    <property type="match status" value="1"/>
</dbReference>
<dbReference type="AlphaFoldDB" id="A0AAV8P5U8"/>
<dbReference type="GO" id="GO:0010143">
    <property type="term" value="P:cutin biosynthetic process"/>
    <property type="evidence" value="ECO:0007669"/>
    <property type="project" value="TreeGrafter"/>
</dbReference>
<dbReference type="GO" id="GO:0010025">
    <property type="term" value="P:wax biosynthetic process"/>
    <property type="evidence" value="ECO:0007669"/>
    <property type="project" value="TreeGrafter"/>
</dbReference>
<protein>
    <recommendedName>
        <fullName evidence="7">Long-chain-fatty-acid--CoA ligase</fullName>
        <ecNumber evidence="7">6.2.1.3</ecNumber>
    </recommendedName>
</protein>
<dbReference type="GO" id="GO:0016207">
    <property type="term" value="F:4-coumarate-CoA ligase activity"/>
    <property type="evidence" value="ECO:0007669"/>
    <property type="project" value="UniProtKB-EC"/>
</dbReference>
<dbReference type="GO" id="GO:0009698">
    <property type="term" value="P:phenylpropanoid metabolic process"/>
    <property type="evidence" value="ECO:0007669"/>
    <property type="project" value="UniProtKB-ARBA"/>
</dbReference>
<keyword evidence="7" id="KW-0443">Lipid metabolism</keyword>
<dbReference type="InterPro" id="IPR042099">
    <property type="entry name" value="ANL_N_sf"/>
</dbReference>
<dbReference type="GO" id="GO:0005524">
    <property type="term" value="F:ATP binding"/>
    <property type="evidence" value="ECO:0007669"/>
    <property type="project" value="UniProtKB-KW"/>
</dbReference>
<comment type="caution">
    <text evidence="9">The sequence shown here is derived from an EMBL/GenBank/DDBJ whole genome shotgun (WGS) entry which is preliminary data.</text>
</comment>
<evidence type="ECO:0000256" key="6">
    <source>
        <dbReference type="ARBA" id="ARBA00034252"/>
    </source>
</evidence>
<dbReference type="GO" id="GO:0016020">
    <property type="term" value="C:membrane"/>
    <property type="evidence" value="ECO:0007669"/>
    <property type="project" value="TreeGrafter"/>
</dbReference>